<gene>
    <name evidence="1" type="primary">ccmG</name>
    <name evidence="1" type="ORF">Vau01_086460</name>
</gene>
<organism evidence="1 2">
    <name type="scientific">Virgisporangium aurantiacum</name>
    <dbReference type="NCBI Taxonomy" id="175570"/>
    <lineage>
        <taxon>Bacteria</taxon>
        <taxon>Bacillati</taxon>
        <taxon>Actinomycetota</taxon>
        <taxon>Actinomycetes</taxon>
        <taxon>Micromonosporales</taxon>
        <taxon>Micromonosporaceae</taxon>
        <taxon>Virgisporangium</taxon>
    </lineage>
</organism>
<dbReference type="InterPro" id="IPR036249">
    <property type="entry name" value="Thioredoxin-like_sf"/>
</dbReference>
<comment type="caution">
    <text evidence="1">The sequence shown here is derived from an EMBL/GenBank/DDBJ whole genome shotgun (WGS) entry which is preliminary data.</text>
</comment>
<proteinExistence type="predicted"/>
<dbReference type="EMBL" id="BOPG01000063">
    <property type="protein sequence ID" value="GIJ61130.1"/>
    <property type="molecule type" value="Genomic_DNA"/>
</dbReference>
<dbReference type="SUPFAM" id="SSF52833">
    <property type="entry name" value="Thioredoxin-like"/>
    <property type="match status" value="1"/>
</dbReference>
<name>A0A8J3ZGE6_9ACTN</name>
<accession>A0A8J3ZGE6</accession>
<evidence type="ECO:0000313" key="1">
    <source>
        <dbReference type="EMBL" id="GIJ61130.1"/>
    </source>
</evidence>
<sequence length="129" mass="13172">MGIDIAGLRGDAKGLVVYFIRAANCAICVRHVKALAGLGLAARGVAVAVVVPGGAAEAERVRRVARGVPVVSSDGVAAHRAAGLDRTLIVQHSGTLLFDATGQEVYRLAATLPTGSFDATALDRAVSRL</sequence>
<dbReference type="AlphaFoldDB" id="A0A8J3ZGE6"/>
<reference evidence="1" key="1">
    <citation type="submission" date="2021-01" db="EMBL/GenBank/DDBJ databases">
        <title>Whole genome shotgun sequence of Virgisporangium aurantiacum NBRC 16421.</title>
        <authorList>
            <person name="Komaki H."/>
            <person name="Tamura T."/>
        </authorList>
    </citation>
    <scope>NUCLEOTIDE SEQUENCE</scope>
    <source>
        <strain evidence="1">NBRC 16421</strain>
    </source>
</reference>
<dbReference type="Proteomes" id="UP000612585">
    <property type="component" value="Unassembled WGS sequence"/>
</dbReference>
<protein>
    <submittedName>
        <fullName evidence="1">Peroxiredoxin</fullName>
    </submittedName>
</protein>
<evidence type="ECO:0000313" key="2">
    <source>
        <dbReference type="Proteomes" id="UP000612585"/>
    </source>
</evidence>
<dbReference type="RefSeq" id="WP_204005888.1">
    <property type="nucleotide sequence ID" value="NZ_BOPG01000063.1"/>
</dbReference>
<keyword evidence="2" id="KW-1185">Reference proteome</keyword>